<feature type="compositionally biased region" description="Basic and acidic residues" evidence="1">
    <location>
        <begin position="75"/>
        <end position="91"/>
    </location>
</feature>
<dbReference type="EnsemblPlants" id="ONIVA01G03010.1">
    <property type="protein sequence ID" value="ONIVA01G03010.1"/>
    <property type="gene ID" value="ONIVA01G03010"/>
</dbReference>
<dbReference type="Proteomes" id="UP000006591">
    <property type="component" value="Chromosome 1"/>
</dbReference>
<dbReference type="AlphaFoldDB" id="A0A0E0FG24"/>
<organism evidence="2">
    <name type="scientific">Oryza nivara</name>
    <name type="common">Indian wild rice</name>
    <name type="synonym">Oryza sativa f. spontanea</name>
    <dbReference type="NCBI Taxonomy" id="4536"/>
    <lineage>
        <taxon>Eukaryota</taxon>
        <taxon>Viridiplantae</taxon>
        <taxon>Streptophyta</taxon>
        <taxon>Embryophyta</taxon>
        <taxon>Tracheophyta</taxon>
        <taxon>Spermatophyta</taxon>
        <taxon>Magnoliopsida</taxon>
        <taxon>Liliopsida</taxon>
        <taxon>Poales</taxon>
        <taxon>Poaceae</taxon>
        <taxon>BOP clade</taxon>
        <taxon>Oryzoideae</taxon>
        <taxon>Oryzeae</taxon>
        <taxon>Oryzinae</taxon>
        <taxon>Oryza</taxon>
    </lineage>
</organism>
<accession>A0A0E0FG24</accession>
<keyword evidence="3" id="KW-1185">Reference proteome</keyword>
<evidence type="ECO:0000313" key="3">
    <source>
        <dbReference type="Proteomes" id="UP000006591"/>
    </source>
</evidence>
<protein>
    <recommendedName>
        <fullName evidence="4">DUF834 domain-containing protein</fullName>
    </recommendedName>
</protein>
<sequence>MEKEKGHGQRRRRLRSGRRPALLFTDAIHAGQRRHDAGQPTSTQPTPAEGARLHQPRPALRCCRETRASLASWTEELRDKSAATDDARKGGEGSGMIETSTKVKNDDDEEKLAANASAATPRRSR</sequence>
<feature type="compositionally biased region" description="Basic residues" evidence="1">
    <location>
        <begin position="8"/>
        <end position="18"/>
    </location>
</feature>
<dbReference type="Gramene" id="ONIVA01G03010.1">
    <property type="protein sequence ID" value="ONIVA01G03010.1"/>
    <property type="gene ID" value="ONIVA01G03010"/>
</dbReference>
<reference evidence="2" key="2">
    <citation type="submission" date="2018-04" db="EMBL/GenBank/DDBJ databases">
        <title>OnivRS2 (Oryza nivara Reference Sequence Version 2).</title>
        <authorList>
            <person name="Zhang J."/>
            <person name="Kudrna D."/>
            <person name="Lee S."/>
            <person name="Talag J."/>
            <person name="Rajasekar S."/>
            <person name="Welchert J."/>
            <person name="Hsing Y.-I."/>
            <person name="Wing R.A."/>
        </authorList>
    </citation>
    <scope>NUCLEOTIDE SEQUENCE [LARGE SCALE GENOMIC DNA]</scope>
</reference>
<evidence type="ECO:0008006" key="4">
    <source>
        <dbReference type="Google" id="ProtNLM"/>
    </source>
</evidence>
<reference evidence="2" key="1">
    <citation type="submission" date="2015-04" db="UniProtKB">
        <authorList>
            <consortium name="EnsemblPlants"/>
        </authorList>
    </citation>
    <scope>IDENTIFICATION</scope>
    <source>
        <strain evidence="2">SL10</strain>
    </source>
</reference>
<dbReference type="HOGENOM" id="CLU_1996269_0_0_1"/>
<name>A0A0E0FG24_ORYNI</name>
<evidence type="ECO:0000256" key="1">
    <source>
        <dbReference type="SAM" id="MobiDB-lite"/>
    </source>
</evidence>
<feature type="region of interest" description="Disordered" evidence="1">
    <location>
        <begin position="1"/>
        <end position="125"/>
    </location>
</feature>
<evidence type="ECO:0000313" key="2">
    <source>
        <dbReference type="EnsemblPlants" id="ONIVA01G03010.1"/>
    </source>
</evidence>
<proteinExistence type="predicted"/>